<proteinExistence type="predicted"/>
<dbReference type="AlphaFoldDB" id="A0A378YDZ5"/>
<dbReference type="OrthoDB" id="9798763at2"/>
<dbReference type="EMBL" id="CABPSO010000002">
    <property type="protein sequence ID" value="VVE62776.1"/>
    <property type="molecule type" value="Genomic_DNA"/>
</dbReference>
<evidence type="ECO:0000313" key="4">
    <source>
        <dbReference type="EMBL" id="VVE62776.1"/>
    </source>
</evidence>
<feature type="domain" description="Oxidoreductase molybdopterin-binding" evidence="2">
    <location>
        <begin position="76"/>
        <end position="146"/>
    </location>
</feature>
<dbReference type="Proteomes" id="UP000361468">
    <property type="component" value="Unassembled WGS sequence"/>
</dbReference>
<evidence type="ECO:0000313" key="6">
    <source>
        <dbReference type="Proteomes" id="UP000361468"/>
    </source>
</evidence>
<evidence type="ECO:0000313" key="3">
    <source>
        <dbReference type="EMBL" id="SUA74760.1"/>
    </source>
</evidence>
<gene>
    <name evidence="3" type="ORF">NCTC13160_00482</name>
    <name evidence="4" type="ORF">PPN31119_00987</name>
</gene>
<evidence type="ECO:0000313" key="5">
    <source>
        <dbReference type="Proteomes" id="UP000254573"/>
    </source>
</evidence>
<dbReference type="RefSeq" id="WP_051610634.1">
    <property type="nucleotide sequence ID" value="NC_023018.2"/>
</dbReference>
<dbReference type="EMBL" id="UGSG01000001">
    <property type="protein sequence ID" value="SUA74760.1"/>
    <property type="molecule type" value="Genomic_DNA"/>
</dbReference>
<keyword evidence="6" id="KW-1185">Reference proteome</keyword>
<feature type="chain" id="PRO_5044586435" evidence="1">
    <location>
        <begin position="22"/>
        <end position="173"/>
    </location>
</feature>
<dbReference type="Pfam" id="PF00174">
    <property type="entry name" value="Oxidored_molyb"/>
    <property type="match status" value="1"/>
</dbReference>
<dbReference type="SUPFAM" id="SSF56524">
    <property type="entry name" value="Oxidoreductase molybdopterin-binding domain"/>
    <property type="match status" value="1"/>
</dbReference>
<dbReference type="Gene3D" id="3.90.420.10">
    <property type="entry name" value="Oxidoreductase, molybdopterin-binding domain"/>
    <property type="match status" value="1"/>
</dbReference>
<dbReference type="InterPro" id="IPR000572">
    <property type="entry name" value="OxRdtase_Mopterin-bd_dom"/>
</dbReference>
<evidence type="ECO:0000259" key="2">
    <source>
        <dbReference type="Pfam" id="PF00174"/>
    </source>
</evidence>
<feature type="signal peptide" evidence="1">
    <location>
        <begin position="1"/>
        <end position="21"/>
    </location>
</feature>
<reference evidence="4 6" key="2">
    <citation type="submission" date="2019-08" db="EMBL/GenBank/DDBJ databases">
        <authorList>
            <person name="Peeters C."/>
        </authorList>
    </citation>
    <scope>NUCLEOTIDE SEQUENCE [LARGE SCALE GENOMIC DNA]</scope>
    <source>
        <strain evidence="4 6">LMG 31119</strain>
    </source>
</reference>
<reference evidence="3 5" key="1">
    <citation type="submission" date="2018-06" db="EMBL/GenBank/DDBJ databases">
        <authorList>
            <consortium name="Pathogen Informatics"/>
            <person name="Doyle S."/>
        </authorList>
    </citation>
    <scope>NUCLEOTIDE SEQUENCE [LARGE SCALE GENOMIC DNA]</scope>
    <source>
        <strain evidence="3 5">NCTC13160</strain>
    </source>
</reference>
<dbReference type="InterPro" id="IPR036374">
    <property type="entry name" value="OxRdtase_Mopterin-bd_sf"/>
</dbReference>
<name>A0A378YDZ5_9BURK</name>
<dbReference type="GeneID" id="57198976"/>
<keyword evidence="1" id="KW-0732">Signal</keyword>
<protein>
    <submittedName>
        <fullName evidence="3">Oxidoreductase molybdopterin binding domain</fullName>
    </submittedName>
</protein>
<accession>A0A378YDZ5</accession>
<sequence>MLKIRVWAICLGLVLCGPVTAVQAVRDRLELDVSCDGCKQVGRKGANADVRRIVHFSRTALLSLPMHTIDTSTLWTTSARWEGPRLADVLARAGFKGRTLRVYSYDGSVQDIPIAFVHRYEPILAYRENGVELSLRNFGPLFLIFPRDQHPDVLASEVGSRRFVYQIKHIEVR</sequence>
<organism evidence="3 5">
    <name type="scientific">Pandoraea pnomenusa</name>
    <dbReference type="NCBI Taxonomy" id="93220"/>
    <lineage>
        <taxon>Bacteria</taxon>
        <taxon>Pseudomonadati</taxon>
        <taxon>Pseudomonadota</taxon>
        <taxon>Betaproteobacteria</taxon>
        <taxon>Burkholderiales</taxon>
        <taxon>Burkholderiaceae</taxon>
        <taxon>Pandoraea</taxon>
    </lineage>
</organism>
<dbReference type="Proteomes" id="UP000254573">
    <property type="component" value="Unassembled WGS sequence"/>
</dbReference>
<evidence type="ECO:0000256" key="1">
    <source>
        <dbReference type="SAM" id="SignalP"/>
    </source>
</evidence>